<reference evidence="1 2" key="1">
    <citation type="submission" date="2024-01" db="EMBL/GenBank/DDBJ databases">
        <title>The genomes of 5 underutilized Papilionoideae crops provide insights into root nodulation and disease resistanc.</title>
        <authorList>
            <person name="Yuan L."/>
        </authorList>
    </citation>
    <scope>NUCLEOTIDE SEQUENCE [LARGE SCALE GENOMIC DNA]</scope>
    <source>
        <strain evidence="1">ZHUSHIDOU_FW_LH</strain>
        <tissue evidence="1">Leaf</tissue>
    </source>
</reference>
<evidence type="ECO:0000313" key="1">
    <source>
        <dbReference type="EMBL" id="KAK7243037.1"/>
    </source>
</evidence>
<comment type="caution">
    <text evidence="1">The sequence shown here is derived from an EMBL/GenBank/DDBJ whole genome shotgun (WGS) entry which is preliminary data.</text>
</comment>
<organism evidence="1 2">
    <name type="scientific">Crotalaria pallida</name>
    <name type="common">Smooth rattlebox</name>
    <name type="synonym">Crotalaria striata</name>
    <dbReference type="NCBI Taxonomy" id="3830"/>
    <lineage>
        <taxon>Eukaryota</taxon>
        <taxon>Viridiplantae</taxon>
        <taxon>Streptophyta</taxon>
        <taxon>Embryophyta</taxon>
        <taxon>Tracheophyta</taxon>
        <taxon>Spermatophyta</taxon>
        <taxon>Magnoliopsida</taxon>
        <taxon>eudicotyledons</taxon>
        <taxon>Gunneridae</taxon>
        <taxon>Pentapetalae</taxon>
        <taxon>rosids</taxon>
        <taxon>fabids</taxon>
        <taxon>Fabales</taxon>
        <taxon>Fabaceae</taxon>
        <taxon>Papilionoideae</taxon>
        <taxon>50 kb inversion clade</taxon>
        <taxon>genistoids sensu lato</taxon>
        <taxon>core genistoids</taxon>
        <taxon>Crotalarieae</taxon>
        <taxon>Crotalaria</taxon>
    </lineage>
</organism>
<sequence>MGLPLASSTKFIGGSLNLAYVEASCLLWAMNLAAELCFTRVIFETGCLELCQAWNRDLLAPSYFHELVCPCRCCLCRCYLLRCLLVHDHGGKGLRGVVTWWNSLFLCLRLLAVGCGCLWWAGGGLVADLSAACGGLGWGDWKKKRREEKNKGGLG</sequence>
<protein>
    <submittedName>
        <fullName evidence="1">Uncharacterized protein</fullName>
    </submittedName>
</protein>
<accession>A0AAN9E4H8</accession>
<proteinExistence type="predicted"/>
<keyword evidence="2" id="KW-1185">Reference proteome</keyword>
<dbReference type="AlphaFoldDB" id="A0AAN9E4H8"/>
<name>A0AAN9E4H8_CROPI</name>
<gene>
    <name evidence="1" type="ORF">RIF29_37821</name>
</gene>
<evidence type="ECO:0000313" key="2">
    <source>
        <dbReference type="Proteomes" id="UP001372338"/>
    </source>
</evidence>
<dbReference type="EMBL" id="JAYWIO010000008">
    <property type="protein sequence ID" value="KAK7243037.1"/>
    <property type="molecule type" value="Genomic_DNA"/>
</dbReference>
<dbReference type="Proteomes" id="UP001372338">
    <property type="component" value="Unassembled WGS sequence"/>
</dbReference>